<accession>A0ACC6RKZ4</accession>
<evidence type="ECO:0000313" key="1">
    <source>
        <dbReference type="EMBL" id="MEM5402117.1"/>
    </source>
</evidence>
<keyword evidence="1" id="KW-0808">Transferase</keyword>
<organism evidence="1 2">
    <name type="scientific">Paraburkholderia unamae</name>
    <dbReference type="NCBI Taxonomy" id="219649"/>
    <lineage>
        <taxon>Bacteria</taxon>
        <taxon>Pseudomonadati</taxon>
        <taxon>Pseudomonadota</taxon>
        <taxon>Betaproteobacteria</taxon>
        <taxon>Burkholderiales</taxon>
        <taxon>Burkholderiaceae</taxon>
        <taxon>Paraburkholderia</taxon>
    </lineage>
</organism>
<keyword evidence="2" id="KW-1185">Reference proteome</keyword>
<sequence length="438" mass="47434">MLEARPWVPREAENYVQSLVKRFAAQSLEQNERDLLAFVEENRVIHERDCFNLNPATNAINPKAEALLAAGVGSRPSLGYPGDKYEMGLEGVEKIEVLAAELVAQVFGARFAEIRVASGALANLYTYVAAAKPGDTVFVPPATVGGHFSHHVNGAAGMYGVKPYLMAFDAKRYTVDLNALREDALRMRPKVITLGQSLNLFPHPVEEVRAIADEVGAVLLYDAAHLCGLVAGRAWQQPLTQGAHLMTMSTYKSLAGAAGGLIVTNDAALARKLDAIAYPGLTANFDAGKSASIAMTMLDWQAFGREYAAGMVKTAKALATALVEEGLPVFARDRGMTTSHQFAIEAHAFGGGQTMAKLLRRANILSCGIGLPLPEIDGDVNGLRMGTPELVRWGMAADDMPRLARFIADVLLRRNSPEEVAPAVSEYRRQFSRLHYLR</sequence>
<comment type="caution">
    <text evidence="1">The sequence shown here is derived from an EMBL/GenBank/DDBJ whole genome shotgun (WGS) entry which is preliminary data.</text>
</comment>
<reference evidence="1" key="1">
    <citation type="submission" date="2024-01" db="EMBL/GenBank/DDBJ databases">
        <title>The diversity of rhizobia nodulating Mimosa spp. in eleven states of Brazil covering several biomes is determined by host plant, location, and edaphic factors.</title>
        <authorList>
            <person name="Rouws L."/>
            <person name="Barauna A."/>
            <person name="Beukes C."/>
            <person name="De Faria S.M."/>
            <person name="Gross E."/>
            <person name="Dos Reis Junior F.B."/>
            <person name="Simon M."/>
            <person name="Maluk M."/>
            <person name="Odee D.W."/>
            <person name="Kenicer G."/>
            <person name="Young J.P.W."/>
            <person name="Reis V.M."/>
            <person name="Zilli J."/>
            <person name="James E.K."/>
        </authorList>
    </citation>
    <scope>NUCLEOTIDE SEQUENCE</scope>
    <source>
        <strain evidence="1">JPY452</strain>
    </source>
</reference>
<name>A0ACC6RKZ4_9BURK</name>
<keyword evidence="1" id="KW-0032">Aminotransferase</keyword>
<protein>
    <submittedName>
        <fullName evidence="1">Aminotransferase class I/II-fold pyridoxal phosphate-dependent enzyme</fullName>
    </submittedName>
</protein>
<dbReference type="EMBL" id="JAYMRU010000013">
    <property type="protein sequence ID" value="MEM5402117.1"/>
    <property type="molecule type" value="Genomic_DNA"/>
</dbReference>
<proteinExistence type="predicted"/>
<evidence type="ECO:0000313" key="2">
    <source>
        <dbReference type="Proteomes" id="UP001392318"/>
    </source>
</evidence>
<dbReference type="Proteomes" id="UP001392318">
    <property type="component" value="Unassembled WGS sequence"/>
</dbReference>
<gene>
    <name evidence="1" type="ORF">VSR83_18775</name>
</gene>